<evidence type="ECO:0000313" key="1">
    <source>
        <dbReference type="EMBL" id="KZS04001.1"/>
    </source>
</evidence>
<protein>
    <submittedName>
        <fullName evidence="1">Putative Beta subunit of Na+/K+ ATPase</fullName>
    </submittedName>
</protein>
<dbReference type="Proteomes" id="UP000076858">
    <property type="component" value="Unassembled WGS sequence"/>
</dbReference>
<proteinExistence type="predicted"/>
<dbReference type="InterPro" id="IPR000402">
    <property type="entry name" value="Na/K_ATPase_sub_beta"/>
</dbReference>
<reference evidence="1 2" key="1">
    <citation type="submission" date="2016-03" db="EMBL/GenBank/DDBJ databases">
        <title>EvidentialGene: Evidence-directed Construction of Genes on Genomes.</title>
        <authorList>
            <person name="Gilbert D.G."/>
            <person name="Choi J.-H."/>
            <person name="Mockaitis K."/>
            <person name="Colbourne J."/>
            <person name="Pfrender M."/>
        </authorList>
    </citation>
    <scope>NUCLEOTIDE SEQUENCE [LARGE SCALE GENOMIC DNA]</scope>
    <source>
        <strain evidence="1 2">Xinb3</strain>
        <tissue evidence="1">Complete organism</tissue>
    </source>
</reference>
<dbReference type="GO" id="GO:0006813">
    <property type="term" value="P:potassium ion transport"/>
    <property type="evidence" value="ECO:0007669"/>
    <property type="project" value="InterPro"/>
</dbReference>
<gene>
    <name evidence="1" type="ORF">APZ42_033081</name>
</gene>
<dbReference type="Gene3D" id="1.20.5.170">
    <property type="match status" value="1"/>
</dbReference>
<dbReference type="GO" id="GO:0006814">
    <property type="term" value="P:sodium ion transport"/>
    <property type="evidence" value="ECO:0007669"/>
    <property type="project" value="InterPro"/>
</dbReference>
<dbReference type="Pfam" id="PF00287">
    <property type="entry name" value="Na_K-ATPase"/>
    <property type="match status" value="1"/>
</dbReference>
<dbReference type="AlphaFoldDB" id="A0A164LD59"/>
<dbReference type="OrthoDB" id="5912413at2759"/>
<dbReference type="EMBL" id="LRGB01003146">
    <property type="protein sequence ID" value="KZS04001.1"/>
    <property type="molecule type" value="Genomic_DNA"/>
</dbReference>
<accession>A0A164LD59</accession>
<dbReference type="STRING" id="35525.A0A164LD59"/>
<keyword evidence="2" id="KW-1185">Reference proteome</keyword>
<comment type="caution">
    <text evidence="1">The sequence shown here is derived from an EMBL/GenBank/DDBJ whole genome shotgun (WGS) entry which is preliminary data.</text>
</comment>
<name>A0A164LD59_9CRUS</name>
<organism evidence="1 2">
    <name type="scientific">Daphnia magna</name>
    <dbReference type="NCBI Taxonomy" id="35525"/>
    <lineage>
        <taxon>Eukaryota</taxon>
        <taxon>Metazoa</taxon>
        <taxon>Ecdysozoa</taxon>
        <taxon>Arthropoda</taxon>
        <taxon>Crustacea</taxon>
        <taxon>Branchiopoda</taxon>
        <taxon>Diplostraca</taxon>
        <taxon>Cladocera</taxon>
        <taxon>Anomopoda</taxon>
        <taxon>Daphniidae</taxon>
        <taxon>Daphnia</taxon>
    </lineage>
</organism>
<dbReference type="GO" id="GO:0005890">
    <property type="term" value="C:sodium:potassium-exchanging ATPase complex"/>
    <property type="evidence" value="ECO:0007669"/>
    <property type="project" value="InterPro"/>
</dbReference>
<sequence length="62" mass="7034">MTEKKSEDYFAVAPPKRSGWENFKVFLWNGETSEFLGRSASSWGKLILILLLIVASESVIKQ</sequence>
<evidence type="ECO:0000313" key="2">
    <source>
        <dbReference type="Proteomes" id="UP000076858"/>
    </source>
</evidence>